<dbReference type="GO" id="GO:0016787">
    <property type="term" value="F:hydrolase activity"/>
    <property type="evidence" value="ECO:0007669"/>
    <property type="project" value="UniProtKB-KW"/>
</dbReference>
<organism evidence="3 4">
    <name type="scientific">Micromonospora echinofusca</name>
    <dbReference type="NCBI Taxonomy" id="47858"/>
    <lineage>
        <taxon>Bacteria</taxon>
        <taxon>Bacillati</taxon>
        <taxon>Actinomycetota</taxon>
        <taxon>Actinomycetes</taxon>
        <taxon>Micromonosporales</taxon>
        <taxon>Micromonosporaceae</taxon>
        <taxon>Micromonospora</taxon>
    </lineage>
</organism>
<dbReference type="EMBL" id="WVUH01000086">
    <property type="protein sequence ID" value="MBO4206827.1"/>
    <property type="molecule type" value="Genomic_DNA"/>
</dbReference>
<evidence type="ECO:0000256" key="1">
    <source>
        <dbReference type="ARBA" id="ARBA00022801"/>
    </source>
</evidence>
<dbReference type="RefSeq" id="WP_208813727.1">
    <property type="nucleotide sequence ID" value="NZ_WVUH01000086.1"/>
</dbReference>
<dbReference type="InterPro" id="IPR029058">
    <property type="entry name" value="AB_hydrolase_fold"/>
</dbReference>
<feature type="domain" description="AB hydrolase-1" evidence="2">
    <location>
        <begin position="57"/>
        <end position="313"/>
    </location>
</feature>
<name>A0ABS3VQP6_MICEH</name>
<gene>
    <name evidence="3" type="ORF">GSF22_12550</name>
</gene>
<dbReference type="PANTHER" id="PTHR43798">
    <property type="entry name" value="MONOACYLGLYCEROL LIPASE"/>
    <property type="match status" value="1"/>
</dbReference>
<keyword evidence="1 3" id="KW-0378">Hydrolase</keyword>
<reference evidence="3 4" key="1">
    <citation type="submission" date="2019-12" db="EMBL/GenBank/DDBJ databases">
        <title>Whole genome sequencing of endophytic Actinobacterium Micromonospora sp. MPMI6T.</title>
        <authorList>
            <person name="Evv R."/>
            <person name="Podile A.R."/>
        </authorList>
    </citation>
    <scope>NUCLEOTIDE SEQUENCE [LARGE SCALE GENOMIC DNA]</scope>
    <source>
        <strain evidence="3 4">MPMI6</strain>
    </source>
</reference>
<dbReference type="InterPro" id="IPR050266">
    <property type="entry name" value="AB_hydrolase_sf"/>
</dbReference>
<protein>
    <submittedName>
        <fullName evidence="3">Alpha/beta fold hydrolase</fullName>
    </submittedName>
</protein>
<evidence type="ECO:0000259" key="2">
    <source>
        <dbReference type="Pfam" id="PF12697"/>
    </source>
</evidence>
<dbReference type="Gene3D" id="3.40.50.1820">
    <property type="entry name" value="alpha/beta hydrolase"/>
    <property type="match status" value="1"/>
</dbReference>
<dbReference type="SUPFAM" id="SSF53474">
    <property type="entry name" value="alpha/beta-Hydrolases"/>
    <property type="match status" value="1"/>
</dbReference>
<evidence type="ECO:0000313" key="4">
    <source>
        <dbReference type="Proteomes" id="UP000823521"/>
    </source>
</evidence>
<dbReference type="Proteomes" id="UP000823521">
    <property type="component" value="Unassembled WGS sequence"/>
</dbReference>
<keyword evidence="4" id="KW-1185">Reference proteome</keyword>
<sequence>MAASLVPVTGAASATPSTRNCTEYTVPVSLAEGQPADYFIRGDLCLPASGTPETVQVLVHGGTYNRTYWDFPYQPQLYSYAQFANRAGYATFNLDQIGTGRSSRPHSSLINFSVLAHGIHDVITALRAGGVGGTAFEKVIYVGHSLGTATGWELAGTYSNDADAIISTGAINGLSATGAGSFVAFPANQDPKFASLNLDDGHLTNIADRPVFYWPATSDATVIQVDTDNRDTFPAPLLLELGTAFSSPLATAPTQSITVPVLSVIGDKDALFCADANDCSDKAALELKEGSFHSNAPSFELAVIPQTGHDLNTHYTAPYSFITMINWAKQHAAP</sequence>
<dbReference type="Pfam" id="PF12697">
    <property type="entry name" value="Abhydrolase_6"/>
    <property type="match status" value="1"/>
</dbReference>
<dbReference type="PANTHER" id="PTHR43798:SF31">
    <property type="entry name" value="AB HYDROLASE SUPERFAMILY PROTEIN YCLE"/>
    <property type="match status" value="1"/>
</dbReference>
<accession>A0ABS3VQP6</accession>
<comment type="caution">
    <text evidence="3">The sequence shown here is derived from an EMBL/GenBank/DDBJ whole genome shotgun (WGS) entry which is preliminary data.</text>
</comment>
<proteinExistence type="predicted"/>
<dbReference type="InterPro" id="IPR000073">
    <property type="entry name" value="AB_hydrolase_1"/>
</dbReference>
<evidence type="ECO:0000313" key="3">
    <source>
        <dbReference type="EMBL" id="MBO4206827.1"/>
    </source>
</evidence>